<evidence type="ECO:0000313" key="4">
    <source>
        <dbReference type="Proteomes" id="UP000518752"/>
    </source>
</evidence>
<dbReference type="PANTHER" id="PTHR28523:SF1">
    <property type="entry name" value="CYTOCHROME C OXIDASE ASSEMBLY FACTOR 1"/>
    <property type="match status" value="1"/>
</dbReference>
<dbReference type="EMBL" id="JAACJN010000017">
    <property type="protein sequence ID" value="KAF5389980.1"/>
    <property type="molecule type" value="Genomic_DNA"/>
</dbReference>
<evidence type="ECO:0000256" key="2">
    <source>
        <dbReference type="SAM" id="Phobius"/>
    </source>
</evidence>
<feature type="region of interest" description="Disordered" evidence="1">
    <location>
        <begin position="44"/>
        <end position="77"/>
    </location>
</feature>
<reference evidence="3 4" key="1">
    <citation type="journal article" date="2020" name="ISME J.">
        <title>Uncovering the hidden diversity of litter-decomposition mechanisms in mushroom-forming fungi.</title>
        <authorList>
            <person name="Floudas D."/>
            <person name="Bentzer J."/>
            <person name="Ahren D."/>
            <person name="Johansson T."/>
            <person name="Persson P."/>
            <person name="Tunlid A."/>
        </authorList>
    </citation>
    <scope>NUCLEOTIDE SEQUENCE [LARGE SCALE GENOMIC DNA]</scope>
    <source>
        <strain evidence="3 4">CBS 406.79</strain>
    </source>
</reference>
<comment type="caution">
    <text evidence="3">The sequence shown here is derived from an EMBL/GenBank/DDBJ whole genome shotgun (WGS) entry which is preliminary data.</text>
</comment>
<evidence type="ECO:0008006" key="5">
    <source>
        <dbReference type="Google" id="ProtNLM"/>
    </source>
</evidence>
<dbReference type="GO" id="GO:0033617">
    <property type="term" value="P:mitochondrial respiratory chain complex IV assembly"/>
    <property type="evidence" value="ECO:0007669"/>
    <property type="project" value="InterPro"/>
</dbReference>
<keyword evidence="2" id="KW-0812">Transmembrane</keyword>
<feature type="compositionally biased region" description="Polar residues" evidence="1">
    <location>
        <begin position="44"/>
        <end position="54"/>
    </location>
</feature>
<dbReference type="Pfam" id="PF08695">
    <property type="entry name" value="Coa1"/>
    <property type="match status" value="1"/>
</dbReference>
<organism evidence="3 4">
    <name type="scientific">Collybiopsis confluens</name>
    <dbReference type="NCBI Taxonomy" id="2823264"/>
    <lineage>
        <taxon>Eukaryota</taxon>
        <taxon>Fungi</taxon>
        <taxon>Dikarya</taxon>
        <taxon>Basidiomycota</taxon>
        <taxon>Agaricomycotina</taxon>
        <taxon>Agaricomycetes</taxon>
        <taxon>Agaricomycetidae</taxon>
        <taxon>Agaricales</taxon>
        <taxon>Marasmiineae</taxon>
        <taxon>Omphalotaceae</taxon>
        <taxon>Collybiopsis</taxon>
    </lineage>
</organism>
<dbReference type="InterPro" id="IPR014807">
    <property type="entry name" value="Coa1"/>
</dbReference>
<dbReference type="InterPro" id="IPR042432">
    <property type="entry name" value="Coa1_fungi"/>
</dbReference>
<dbReference type="GO" id="GO:0005743">
    <property type="term" value="C:mitochondrial inner membrane"/>
    <property type="evidence" value="ECO:0007669"/>
    <property type="project" value="TreeGrafter"/>
</dbReference>
<evidence type="ECO:0000313" key="3">
    <source>
        <dbReference type="EMBL" id="KAF5389980.1"/>
    </source>
</evidence>
<keyword evidence="4" id="KW-1185">Reference proteome</keyword>
<feature type="transmembrane region" description="Helical" evidence="2">
    <location>
        <begin position="96"/>
        <end position="117"/>
    </location>
</feature>
<evidence type="ECO:0000256" key="1">
    <source>
        <dbReference type="SAM" id="MobiDB-lite"/>
    </source>
</evidence>
<protein>
    <recommendedName>
        <fullName evidence="5">DUF1783-domain-containing protein</fullName>
    </recommendedName>
</protein>
<gene>
    <name evidence="3" type="ORF">D9757_003744</name>
</gene>
<sequence>MEKTSTRTTTMNPYVTASKSLITNPYLFPTTVLCKTIQNSHRIQRKSLSTSNRPSPVAAEPPSVTTYSGTSRPRPYHLKHPPPALKRDLPQLRNSLPAILAFATVGVAGWAAFLLYVTNQEKISSSVVKQIMRELRDDSQLREVLGDAIRMQGEWWLNGNPRIIGTISTMQGNIDVSFRIKGSKGTGTVYFTSIRREKGVPFEILRFKVIADDGTVISKAQDMNP</sequence>
<dbReference type="OrthoDB" id="2100652at2759"/>
<dbReference type="PANTHER" id="PTHR28523">
    <property type="entry name" value="CYTOCHROME C OXIDASE ASSEMBLY FACTOR 1"/>
    <property type="match status" value="1"/>
</dbReference>
<name>A0A8H5HV03_9AGAR</name>
<keyword evidence="2" id="KW-0472">Membrane</keyword>
<proteinExistence type="predicted"/>
<dbReference type="AlphaFoldDB" id="A0A8H5HV03"/>
<dbReference type="Proteomes" id="UP000518752">
    <property type="component" value="Unassembled WGS sequence"/>
</dbReference>
<accession>A0A8H5HV03</accession>
<keyword evidence="2" id="KW-1133">Transmembrane helix</keyword>